<keyword evidence="3" id="KW-1185">Reference proteome</keyword>
<sequence length="215" mass="23690">MAKTRTARRRKLRPASPQRVTRRRARELDPGDPVPIASWDGQTMTVQLPDPFVSDGRLPQMAVGEVHELAPVLWMSCYSPADVEESAWWCGALGTVAAVGSLVPPDPRSDLQVFLVDVAGRLFPLNWTNPEPFIADTIDLDGGLYLDPKLAEEGLLGASGDWCRRPYRVTDIRSYRRTAGVPRNPTSLSCTPATLQSRESLVVDLVDPEVSDRSP</sequence>
<feature type="compositionally biased region" description="Basic residues" evidence="1">
    <location>
        <begin position="1"/>
        <end position="13"/>
    </location>
</feature>
<evidence type="ECO:0000256" key="1">
    <source>
        <dbReference type="SAM" id="MobiDB-lite"/>
    </source>
</evidence>
<evidence type="ECO:0000313" key="3">
    <source>
        <dbReference type="Proteomes" id="UP001370100"/>
    </source>
</evidence>
<evidence type="ECO:0000313" key="2">
    <source>
        <dbReference type="EMBL" id="MEJ2888844.1"/>
    </source>
</evidence>
<dbReference type="RefSeq" id="WP_337715771.1">
    <property type="nucleotide sequence ID" value="NZ_JBBEGL010000005.1"/>
</dbReference>
<protein>
    <submittedName>
        <fullName evidence="2">Uncharacterized protein</fullName>
    </submittedName>
</protein>
<dbReference type="EMBL" id="JBBEGL010000005">
    <property type="protein sequence ID" value="MEJ2888844.1"/>
    <property type="molecule type" value="Genomic_DNA"/>
</dbReference>
<reference evidence="2 3" key="1">
    <citation type="submission" date="2024-03" db="EMBL/GenBank/DDBJ databases">
        <title>Actinomycetospora sp. OC33-EN06, a novel actinomycete isolated from wild orchid (Aerides multiflora).</title>
        <authorList>
            <person name="Suriyachadkun C."/>
        </authorList>
    </citation>
    <scope>NUCLEOTIDE SEQUENCE [LARGE SCALE GENOMIC DNA]</scope>
    <source>
        <strain evidence="2 3">OC33-EN06</strain>
    </source>
</reference>
<comment type="caution">
    <text evidence="2">The sequence shown here is derived from an EMBL/GenBank/DDBJ whole genome shotgun (WGS) entry which is preliminary data.</text>
</comment>
<dbReference type="Proteomes" id="UP001370100">
    <property type="component" value="Unassembled WGS sequence"/>
</dbReference>
<name>A0ABU8N8V7_9PSEU</name>
<organism evidence="2 3">
    <name type="scientific">Actinomycetospora aeridis</name>
    <dbReference type="NCBI Taxonomy" id="3129231"/>
    <lineage>
        <taxon>Bacteria</taxon>
        <taxon>Bacillati</taxon>
        <taxon>Actinomycetota</taxon>
        <taxon>Actinomycetes</taxon>
        <taxon>Pseudonocardiales</taxon>
        <taxon>Pseudonocardiaceae</taxon>
        <taxon>Actinomycetospora</taxon>
    </lineage>
</organism>
<accession>A0ABU8N8V7</accession>
<feature type="region of interest" description="Disordered" evidence="1">
    <location>
        <begin position="1"/>
        <end position="39"/>
    </location>
</feature>
<proteinExistence type="predicted"/>
<gene>
    <name evidence="2" type="ORF">WCD41_20460</name>
</gene>